<proteinExistence type="predicted"/>
<feature type="region of interest" description="Disordered" evidence="1">
    <location>
        <begin position="1"/>
        <end position="40"/>
    </location>
</feature>
<sequence>MQYPGAPCAPASLQGSSPVGAPPDRAAQTPGAPQLGRGGTNTLLANTAVAAGELWAETARHAPVEPLLVTSDGAAGCRGLGLRQGQPVPVGDVCPRALDGVALGFHLPHCPLWSRDRIRQCALSGPGDGCFGAGSLRRSAARSPVLSPCLGGCGGREGPAGGGAWVSSSLRTVSPRARAHPRSVIVSL</sequence>
<organism evidence="2 3">
    <name type="scientific">Rousettus aegyptiacus</name>
    <name type="common">Egyptian fruit bat</name>
    <name type="synonym">Pteropus aegyptiacus</name>
    <dbReference type="NCBI Taxonomy" id="9407"/>
    <lineage>
        <taxon>Eukaryota</taxon>
        <taxon>Metazoa</taxon>
        <taxon>Chordata</taxon>
        <taxon>Craniata</taxon>
        <taxon>Vertebrata</taxon>
        <taxon>Euteleostomi</taxon>
        <taxon>Mammalia</taxon>
        <taxon>Eutheria</taxon>
        <taxon>Laurasiatheria</taxon>
        <taxon>Chiroptera</taxon>
        <taxon>Yinpterochiroptera</taxon>
        <taxon>Pteropodoidea</taxon>
        <taxon>Pteropodidae</taxon>
        <taxon>Rousettinae</taxon>
        <taxon>Rousettus</taxon>
    </lineage>
</organism>
<name>A0A7J8EZL6_ROUAE</name>
<protein>
    <submittedName>
        <fullName evidence="2">Uncharacterized protein</fullName>
    </submittedName>
</protein>
<gene>
    <name evidence="2" type="ORF">HJG63_012177</name>
</gene>
<dbReference type="AlphaFoldDB" id="A0A7J8EZL6"/>
<reference evidence="2 3" key="1">
    <citation type="journal article" date="2020" name="Nature">
        <title>Six reference-quality genomes reveal evolution of bat adaptations.</title>
        <authorList>
            <person name="Jebb D."/>
            <person name="Huang Z."/>
            <person name="Pippel M."/>
            <person name="Hughes G.M."/>
            <person name="Lavrichenko K."/>
            <person name="Devanna P."/>
            <person name="Winkler S."/>
            <person name="Jermiin L.S."/>
            <person name="Skirmuntt E.C."/>
            <person name="Katzourakis A."/>
            <person name="Burkitt-Gray L."/>
            <person name="Ray D.A."/>
            <person name="Sullivan K.A.M."/>
            <person name="Roscito J.G."/>
            <person name="Kirilenko B.M."/>
            <person name="Davalos L.M."/>
            <person name="Corthals A.P."/>
            <person name="Power M.L."/>
            <person name="Jones G."/>
            <person name="Ransome R.D."/>
            <person name="Dechmann D.K.N."/>
            <person name="Locatelli A.G."/>
            <person name="Puechmaille S.J."/>
            <person name="Fedrigo O."/>
            <person name="Jarvis E.D."/>
            <person name="Hiller M."/>
            <person name="Vernes S.C."/>
            <person name="Myers E.W."/>
            <person name="Teeling E.C."/>
        </authorList>
    </citation>
    <scope>NUCLEOTIDE SEQUENCE [LARGE SCALE GENOMIC DNA]</scope>
    <source>
        <strain evidence="2">MRouAeg1</strain>
        <tissue evidence="2">Muscle</tissue>
    </source>
</reference>
<evidence type="ECO:0000313" key="2">
    <source>
        <dbReference type="EMBL" id="KAF6440938.1"/>
    </source>
</evidence>
<accession>A0A7J8EZL6</accession>
<keyword evidence="3" id="KW-1185">Reference proteome</keyword>
<evidence type="ECO:0000256" key="1">
    <source>
        <dbReference type="SAM" id="MobiDB-lite"/>
    </source>
</evidence>
<dbReference type="EMBL" id="JACASE010000008">
    <property type="protein sequence ID" value="KAF6440938.1"/>
    <property type="molecule type" value="Genomic_DNA"/>
</dbReference>
<comment type="caution">
    <text evidence="2">The sequence shown here is derived from an EMBL/GenBank/DDBJ whole genome shotgun (WGS) entry which is preliminary data.</text>
</comment>
<dbReference type="Proteomes" id="UP000593571">
    <property type="component" value="Unassembled WGS sequence"/>
</dbReference>
<evidence type="ECO:0000313" key="3">
    <source>
        <dbReference type="Proteomes" id="UP000593571"/>
    </source>
</evidence>